<keyword evidence="8 10" id="KW-1133">Transmembrane helix</keyword>
<keyword evidence="11" id="KW-0966">Cell projection</keyword>
<dbReference type="RefSeq" id="WP_092377010.1">
    <property type="nucleotide sequence ID" value="NZ_FORX01000016.1"/>
</dbReference>
<dbReference type="GO" id="GO:0005886">
    <property type="term" value="C:plasma membrane"/>
    <property type="evidence" value="ECO:0007669"/>
    <property type="project" value="UniProtKB-SubCell"/>
</dbReference>
<keyword evidence="12" id="KW-1185">Reference proteome</keyword>
<dbReference type="PANTHER" id="PTHR35091:SF2">
    <property type="entry name" value="FLAGELLAR PROTEIN FLIL"/>
    <property type="match status" value="1"/>
</dbReference>
<evidence type="ECO:0000313" key="11">
    <source>
        <dbReference type="EMBL" id="SFK17928.1"/>
    </source>
</evidence>
<protein>
    <recommendedName>
        <fullName evidence="10">Flagellar protein FliL</fullName>
    </recommendedName>
</protein>
<comment type="similarity">
    <text evidence="3 10">Belongs to the FliL family.</text>
</comment>
<evidence type="ECO:0000256" key="2">
    <source>
        <dbReference type="ARBA" id="ARBA00004162"/>
    </source>
</evidence>
<dbReference type="PANTHER" id="PTHR35091">
    <property type="entry name" value="FLAGELLAR PROTEIN FLIL"/>
    <property type="match status" value="1"/>
</dbReference>
<evidence type="ECO:0000256" key="5">
    <source>
        <dbReference type="ARBA" id="ARBA00022500"/>
    </source>
</evidence>
<gene>
    <name evidence="11" type="ORF">SAMN04488082_11639</name>
</gene>
<organism evidence="11 12">
    <name type="scientific">Desulfomicrobium apsheronum</name>
    <dbReference type="NCBI Taxonomy" id="52560"/>
    <lineage>
        <taxon>Bacteria</taxon>
        <taxon>Pseudomonadati</taxon>
        <taxon>Thermodesulfobacteriota</taxon>
        <taxon>Desulfovibrionia</taxon>
        <taxon>Desulfovibrionales</taxon>
        <taxon>Desulfomicrobiaceae</taxon>
        <taxon>Desulfomicrobium</taxon>
    </lineage>
</organism>
<proteinExistence type="inferred from homology"/>
<comment type="subcellular location">
    <subcellularLocation>
        <location evidence="2">Cell membrane</location>
        <topology evidence="2">Single-pass membrane protein</topology>
    </subcellularLocation>
</comment>
<evidence type="ECO:0000313" key="12">
    <source>
        <dbReference type="Proteomes" id="UP000198635"/>
    </source>
</evidence>
<evidence type="ECO:0000256" key="3">
    <source>
        <dbReference type="ARBA" id="ARBA00008281"/>
    </source>
</evidence>
<evidence type="ECO:0000256" key="4">
    <source>
        <dbReference type="ARBA" id="ARBA00022475"/>
    </source>
</evidence>
<keyword evidence="4 10" id="KW-1003">Cell membrane</keyword>
<dbReference type="InterPro" id="IPR005503">
    <property type="entry name" value="FliL"/>
</dbReference>
<keyword evidence="11" id="KW-0282">Flagellum</keyword>
<feature type="transmembrane region" description="Helical" evidence="10">
    <location>
        <begin position="20"/>
        <end position="41"/>
    </location>
</feature>
<reference evidence="12" key="1">
    <citation type="submission" date="2016-10" db="EMBL/GenBank/DDBJ databases">
        <authorList>
            <person name="Varghese N."/>
            <person name="Submissions S."/>
        </authorList>
    </citation>
    <scope>NUCLEOTIDE SEQUENCE [LARGE SCALE GENOMIC DNA]</scope>
    <source>
        <strain evidence="12">DSM 5918</strain>
    </source>
</reference>
<keyword evidence="6 10" id="KW-0812">Transmembrane</keyword>
<dbReference type="STRING" id="52560.SAMN04488082_11639"/>
<dbReference type="Proteomes" id="UP000198635">
    <property type="component" value="Unassembled WGS sequence"/>
</dbReference>
<evidence type="ECO:0000256" key="10">
    <source>
        <dbReference type="RuleBase" id="RU364125"/>
    </source>
</evidence>
<dbReference type="AlphaFoldDB" id="A0A1I3XEG6"/>
<dbReference type="GO" id="GO:0006935">
    <property type="term" value="P:chemotaxis"/>
    <property type="evidence" value="ECO:0007669"/>
    <property type="project" value="UniProtKB-KW"/>
</dbReference>
<comment type="function">
    <text evidence="1 10">Controls the rotational direction of flagella during chemotaxis.</text>
</comment>
<keyword evidence="9 10" id="KW-0472">Membrane</keyword>
<evidence type="ECO:0000256" key="9">
    <source>
        <dbReference type="ARBA" id="ARBA00023136"/>
    </source>
</evidence>
<evidence type="ECO:0000256" key="6">
    <source>
        <dbReference type="ARBA" id="ARBA00022692"/>
    </source>
</evidence>
<sequence>MAEKKAAAPEKAEKKKGGKLKLIIIALVVLGVLGGGGFAAWKFYLQPKAAGETAENATVEGADGHKAEVEPGGQLVTLDSFVVNLSDPMGRRYLKTTLDVEVANAAAAAELTAAMPRVKDTLLLLLSSKSFADISSMDKKIELKNDIVSRLNQIIGKNKVRNVYFTEFVVQ</sequence>
<dbReference type="EMBL" id="FORX01000016">
    <property type="protein sequence ID" value="SFK17928.1"/>
    <property type="molecule type" value="Genomic_DNA"/>
</dbReference>
<dbReference type="GO" id="GO:0071978">
    <property type="term" value="P:bacterial-type flagellum-dependent swarming motility"/>
    <property type="evidence" value="ECO:0007669"/>
    <property type="project" value="TreeGrafter"/>
</dbReference>
<keyword evidence="5 10" id="KW-0145">Chemotaxis</keyword>
<dbReference type="GO" id="GO:0009425">
    <property type="term" value="C:bacterial-type flagellum basal body"/>
    <property type="evidence" value="ECO:0007669"/>
    <property type="project" value="InterPro"/>
</dbReference>
<evidence type="ECO:0000256" key="1">
    <source>
        <dbReference type="ARBA" id="ARBA00002254"/>
    </source>
</evidence>
<accession>A0A1I3XEG6</accession>
<dbReference type="Pfam" id="PF03748">
    <property type="entry name" value="FliL"/>
    <property type="match status" value="1"/>
</dbReference>
<name>A0A1I3XEG6_9BACT</name>
<evidence type="ECO:0000256" key="8">
    <source>
        <dbReference type="ARBA" id="ARBA00022989"/>
    </source>
</evidence>
<keyword evidence="11" id="KW-0969">Cilium</keyword>
<dbReference type="OrthoDB" id="9799777at2"/>
<keyword evidence="7 10" id="KW-0283">Flagellar rotation</keyword>
<evidence type="ECO:0000256" key="7">
    <source>
        <dbReference type="ARBA" id="ARBA00022779"/>
    </source>
</evidence>